<keyword evidence="4 5" id="KW-0472">Membrane</keyword>
<dbReference type="Pfam" id="PF04193">
    <property type="entry name" value="PQ-loop"/>
    <property type="match status" value="1"/>
</dbReference>
<dbReference type="Gene3D" id="1.20.1280.290">
    <property type="match status" value="1"/>
</dbReference>
<feature type="transmembrane region" description="Helical" evidence="5">
    <location>
        <begin position="6"/>
        <end position="27"/>
    </location>
</feature>
<dbReference type="RefSeq" id="WP_075180018.1">
    <property type="nucleotide sequence ID" value="NZ_JAUOPG010000006.1"/>
</dbReference>
<evidence type="ECO:0000256" key="5">
    <source>
        <dbReference type="SAM" id="Phobius"/>
    </source>
</evidence>
<feature type="transmembrane region" description="Helical" evidence="5">
    <location>
        <begin position="39"/>
        <end position="57"/>
    </location>
</feature>
<feature type="transmembrane region" description="Helical" evidence="5">
    <location>
        <begin position="63"/>
        <end position="82"/>
    </location>
</feature>
<evidence type="ECO:0000313" key="8">
    <source>
        <dbReference type="Proteomes" id="UP001169862"/>
    </source>
</evidence>
<evidence type="ECO:0000256" key="3">
    <source>
        <dbReference type="ARBA" id="ARBA00022989"/>
    </source>
</evidence>
<dbReference type="InterPro" id="IPR047662">
    <property type="entry name" value="SemiSWEET"/>
</dbReference>
<comment type="caution">
    <text evidence="6">The sequence shown here is derived from an EMBL/GenBank/DDBJ whole genome shotgun (WGS) entry which is preliminary data.</text>
</comment>
<evidence type="ECO:0000313" key="9">
    <source>
        <dbReference type="Proteomes" id="UP001177341"/>
    </source>
</evidence>
<dbReference type="EMBL" id="JAUYVO010000015">
    <property type="protein sequence ID" value="MDP2524160.1"/>
    <property type="molecule type" value="Genomic_DNA"/>
</dbReference>
<dbReference type="GO" id="GO:0016020">
    <property type="term" value="C:membrane"/>
    <property type="evidence" value="ECO:0007669"/>
    <property type="project" value="UniProtKB-SubCell"/>
</dbReference>
<evidence type="ECO:0000313" key="6">
    <source>
        <dbReference type="EMBL" id="MDO6453912.1"/>
    </source>
</evidence>
<dbReference type="GO" id="GO:0051119">
    <property type="term" value="F:sugar transmembrane transporter activity"/>
    <property type="evidence" value="ECO:0007669"/>
    <property type="project" value="InterPro"/>
</dbReference>
<gene>
    <name evidence="6" type="ORF">Q4490_10080</name>
    <name evidence="7" type="ORF">Q8W30_16450</name>
</gene>
<protein>
    <submittedName>
        <fullName evidence="6">SemiSWEET transporter</fullName>
    </submittedName>
</protein>
<evidence type="ECO:0000313" key="7">
    <source>
        <dbReference type="EMBL" id="MDP2524160.1"/>
    </source>
</evidence>
<evidence type="ECO:0000256" key="4">
    <source>
        <dbReference type="ARBA" id="ARBA00023136"/>
    </source>
</evidence>
<accession>A0AAW7XJX2</accession>
<name>A0AAW7XJX2_9GAMM</name>
<comment type="subcellular location">
    <subcellularLocation>
        <location evidence="1">Membrane</location>
        <topology evidence="1">Multi-pass membrane protein</topology>
    </subcellularLocation>
</comment>
<dbReference type="Proteomes" id="UP001177341">
    <property type="component" value="Unassembled WGS sequence"/>
</dbReference>
<keyword evidence="2 5" id="KW-0812">Transmembrane</keyword>
<keyword evidence="3 5" id="KW-1133">Transmembrane helix</keyword>
<dbReference type="NCBIfam" id="NF037968">
    <property type="entry name" value="SemiSWEET_2"/>
    <property type="match status" value="1"/>
</dbReference>
<evidence type="ECO:0000256" key="1">
    <source>
        <dbReference type="ARBA" id="ARBA00004141"/>
    </source>
</evidence>
<keyword evidence="9" id="KW-1185">Reference proteome</keyword>
<reference evidence="6" key="1">
    <citation type="submission" date="2023-07" db="EMBL/GenBank/DDBJ databases">
        <title>Genome content predicts the carbon catabolic preferences of heterotrophic bacteria.</title>
        <authorList>
            <person name="Gralka M."/>
        </authorList>
    </citation>
    <scope>NUCLEOTIDE SEQUENCE</scope>
    <source>
        <strain evidence="7">5G01</strain>
        <strain evidence="6">I2M16</strain>
    </source>
</reference>
<dbReference type="EMBL" id="JAUOPG010000006">
    <property type="protein sequence ID" value="MDO6453912.1"/>
    <property type="molecule type" value="Genomic_DNA"/>
</dbReference>
<dbReference type="InterPro" id="IPR006603">
    <property type="entry name" value="PQ-loop_rpt"/>
</dbReference>
<dbReference type="Proteomes" id="UP001169862">
    <property type="component" value="Unassembled WGS sequence"/>
</dbReference>
<evidence type="ECO:0000256" key="2">
    <source>
        <dbReference type="ARBA" id="ARBA00022692"/>
    </source>
</evidence>
<dbReference type="AlphaFoldDB" id="A0AAW7XJX2"/>
<proteinExistence type="predicted"/>
<organism evidence="6 8">
    <name type="scientific">Neptunomonas phycophila</name>
    <dbReference type="NCBI Taxonomy" id="1572645"/>
    <lineage>
        <taxon>Bacteria</taxon>
        <taxon>Pseudomonadati</taxon>
        <taxon>Pseudomonadota</taxon>
        <taxon>Gammaproteobacteria</taxon>
        <taxon>Oceanospirillales</taxon>
        <taxon>Oceanospirillaceae</taxon>
        <taxon>Neptunomonas</taxon>
    </lineage>
</organism>
<sequence>MEQTTLIGLIAACCTTAAFIPQVIQIIRTGNVDGISLHMYSIFTFGVSMWLVYGLIVQDLPMILANLITLILAASVLGLTIYKRLKKPTQVTTMDLAPNA</sequence>